<reference evidence="2" key="1">
    <citation type="journal article" date="2019" name="Int. J. Syst. Evol. Microbiol.">
        <title>The Global Catalogue of Microorganisms (GCM) 10K type strain sequencing project: providing services to taxonomists for standard genome sequencing and annotation.</title>
        <authorList>
            <consortium name="The Broad Institute Genomics Platform"/>
            <consortium name="The Broad Institute Genome Sequencing Center for Infectious Disease"/>
            <person name="Wu L."/>
            <person name="Ma J."/>
        </authorList>
    </citation>
    <scope>NUCLEOTIDE SEQUENCE [LARGE SCALE GENOMIC DNA]</scope>
    <source>
        <strain evidence="2">JCM 17924</strain>
    </source>
</reference>
<evidence type="ECO:0000313" key="2">
    <source>
        <dbReference type="Proteomes" id="UP001500454"/>
    </source>
</evidence>
<sequence>MELLTLSGQVVQTHVGNGAATNLPLQHVPAGTYVLRVRETSSGRSGSQRLVVAEE</sequence>
<dbReference type="EMBL" id="BAABHA010000001">
    <property type="protein sequence ID" value="GAA4372351.1"/>
    <property type="molecule type" value="Genomic_DNA"/>
</dbReference>
<accession>A0ABP8ITK4</accession>
<keyword evidence="2" id="KW-1185">Reference proteome</keyword>
<comment type="caution">
    <text evidence="1">The sequence shown here is derived from an EMBL/GenBank/DDBJ whole genome shotgun (WGS) entry which is preliminary data.</text>
</comment>
<dbReference type="Proteomes" id="UP001500454">
    <property type="component" value="Unassembled WGS sequence"/>
</dbReference>
<evidence type="ECO:0000313" key="1">
    <source>
        <dbReference type="EMBL" id="GAA4372351.1"/>
    </source>
</evidence>
<proteinExistence type="predicted"/>
<evidence type="ECO:0008006" key="3">
    <source>
        <dbReference type="Google" id="ProtNLM"/>
    </source>
</evidence>
<protein>
    <recommendedName>
        <fullName evidence="3">T9SS type A sorting domain-containing protein</fullName>
    </recommendedName>
</protein>
<dbReference type="RefSeq" id="WP_345220507.1">
    <property type="nucleotide sequence ID" value="NZ_BAABHA010000001.1"/>
</dbReference>
<gene>
    <name evidence="1" type="ORF">GCM10023186_01780</name>
</gene>
<name>A0ABP8ITK4_9BACT</name>
<organism evidence="1 2">
    <name type="scientific">Hymenobacter koreensis</name>
    <dbReference type="NCBI Taxonomy" id="1084523"/>
    <lineage>
        <taxon>Bacteria</taxon>
        <taxon>Pseudomonadati</taxon>
        <taxon>Bacteroidota</taxon>
        <taxon>Cytophagia</taxon>
        <taxon>Cytophagales</taxon>
        <taxon>Hymenobacteraceae</taxon>
        <taxon>Hymenobacter</taxon>
    </lineage>
</organism>